<protein>
    <submittedName>
        <fullName evidence="1">Uncharacterized protein</fullName>
    </submittedName>
</protein>
<proteinExistence type="predicted"/>
<dbReference type="Proteomes" id="UP001341840">
    <property type="component" value="Unassembled WGS sequence"/>
</dbReference>
<dbReference type="EMBL" id="JASCZI010071328">
    <property type="protein sequence ID" value="MED6142534.1"/>
    <property type="molecule type" value="Genomic_DNA"/>
</dbReference>
<comment type="caution">
    <text evidence="1">The sequence shown here is derived from an EMBL/GenBank/DDBJ whole genome shotgun (WGS) entry which is preliminary data.</text>
</comment>
<evidence type="ECO:0000313" key="1">
    <source>
        <dbReference type="EMBL" id="MED6142534.1"/>
    </source>
</evidence>
<reference evidence="1 2" key="1">
    <citation type="journal article" date="2023" name="Plants (Basel)">
        <title>Bridging the Gap: Combining Genomics and Transcriptomics Approaches to Understand Stylosanthes scabra, an Orphan Legume from the Brazilian Caatinga.</title>
        <authorList>
            <person name="Ferreira-Neto J.R.C."/>
            <person name="da Silva M.D."/>
            <person name="Binneck E."/>
            <person name="de Melo N.F."/>
            <person name="da Silva R.H."/>
            <person name="de Melo A.L.T.M."/>
            <person name="Pandolfi V."/>
            <person name="Bustamante F.O."/>
            <person name="Brasileiro-Vidal A.C."/>
            <person name="Benko-Iseppon A.M."/>
        </authorList>
    </citation>
    <scope>NUCLEOTIDE SEQUENCE [LARGE SCALE GENOMIC DNA]</scope>
    <source>
        <tissue evidence="1">Leaves</tissue>
    </source>
</reference>
<sequence>TTRAGECAEGGVRYSVGVATGPTAARAPRCRLGDTASVCPVLHPSVRRGISDARQVGQHGAYPVAPTAEGPRCMPPFIMGQRSPSLDV</sequence>
<gene>
    <name evidence="1" type="ORF">PIB30_114721</name>
</gene>
<feature type="non-terminal residue" evidence="1">
    <location>
        <position position="1"/>
    </location>
</feature>
<accession>A0ABU6T2D9</accession>
<keyword evidence="2" id="KW-1185">Reference proteome</keyword>
<name>A0ABU6T2D9_9FABA</name>
<evidence type="ECO:0000313" key="2">
    <source>
        <dbReference type="Proteomes" id="UP001341840"/>
    </source>
</evidence>
<organism evidence="1 2">
    <name type="scientific">Stylosanthes scabra</name>
    <dbReference type="NCBI Taxonomy" id="79078"/>
    <lineage>
        <taxon>Eukaryota</taxon>
        <taxon>Viridiplantae</taxon>
        <taxon>Streptophyta</taxon>
        <taxon>Embryophyta</taxon>
        <taxon>Tracheophyta</taxon>
        <taxon>Spermatophyta</taxon>
        <taxon>Magnoliopsida</taxon>
        <taxon>eudicotyledons</taxon>
        <taxon>Gunneridae</taxon>
        <taxon>Pentapetalae</taxon>
        <taxon>rosids</taxon>
        <taxon>fabids</taxon>
        <taxon>Fabales</taxon>
        <taxon>Fabaceae</taxon>
        <taxon>Papilionoideae</taxon>
        <taxon>50 kb inversion clade</taxon>
        <taxon>dalbergioids sensu lato</taxon>
        <taxon>Dalbergieae</taxon>
        <taxon>Pterocarpus clade</taxon>
        <taxon>Stylosanthes</taxon>
    </lineage>
</organism>